<reference evidence="2 3" key="1">
    <citation type="submission" date="2017-01" db="EMBL/GenBank/DDBJ databases">
        <title>A Red Light-Sensitive Sensory Rhodopsin I From Haloarcula taiwanensis, A New Haloarchaeon Isolated From Taiwan.</title>
        <authorList>
            <person name="Yang C.-S."/>
            <person name="Han Y.-A."/>
            <person name="Chen P.-C."/>
            <person name="Ng W.V."/>
            <person name="Chen T.-W."/>
        </authorList>
    </citation>
    <scope>NUCLEOTIDE SEQUENCE [LARGE SCALE GENOMIC DNA]</scope>
    <source>
        <strain evidence="2 3">Taiwanensis</strain>
    </source>
</reference>
<evidence type="ECO:0000256" key="1">
    <source>
        <dbReference type="SAM" id="Phobius"/>
    </source>
</evidence>
<gene>
    <name evidence="2" type="ORF">BVU17_05345</name>
</gene>
<dbReference type="OrthoDB" id="221303at2157"/>
<protein>
    <submittedName>
        <fullName evidence="2">Uncharacterized protein</fullName>
    </submittedName>
</protein>
<feature type="transmembrane region" description="Helical" evidence="1">
    <location>
        <begin position="7"/>
        <end position="27"/>
    </location>
</feature>
<dbReference type="AlphaFoldDB" id="A0A2H4ZX07"/>
<proteinExistence type="predicted"/>
<feature type="transmembrane region" description="Helical" evidence="1">
    <location>
        <begin position="93"/>
        <end position="115"/>
    </location>
</feature>
<keyword evidence="1" id="KW-0472">Membrane</keyword>
<dbReference type="Proteomes" id="UP000242917">
    <property type="component" value="Chromosome I"/>
</dbReference>
<organism evidence="2 3">
    <name type="scientific">Haloarcula taiwanensis</name>
    <dbReference type="NCBI Taxonomy" id="1932004"/>
    <lineage>
        <taxon>Archaea</taxon>
        <taxon>Methanobacteriati</taxon>
        <taxon>Methanobacteriota</taxon>
        <taxon>Stenosarchaea group</taxon>
        <taxon>Halobacteria</taxon>
        <taxon>Halobacteriales</taxon>
        <taxon>Haloarculaceae</taxon>
        <taxon>Haloarcula</taxon>
    </lineage>
</organism>
<evidence type="ECO:0000313" key="2">
    <source>
        <dbReference type="EMBL" id="AUG46977.1"/>
    </source>
</evidence>
<dbReference type="EMBL" id="CP019154">
    <property type="protein sequence ID" value="AUG46977.1"/>
    <property type="molecule type" value="Genomic_DNA"/>
</dbReference>
<dbReference type="KEGG" id="hta:BVU17_05345"/>
<keyword evidence="1" id="KW-0812">Transmembrane</keyword>
<keyword evidence="1" id="KW-1133">Transmembrane helix</keyword>
<feature type="transmembrane region" description="Helical" evidence="1">
    <location>
        <begin position="33"/>
        <end position="56"/>
    </location>
</feature>
<accession>A0A2H4ZX07</accession>
<sequence length="126" mass="13116">MVSRDTKLQIGVVSAVVLVWALLFRAVPLGPVASVVLVAATYFAVLAGTHLYLALAGDSETLPVAARWRYIGLAAVVAVVELLQGTVGRTSLGSVTVSHLLGGVFGVTVVSYLVYEARAGHLASRQ</sequence>
<feature type="transmembrane region" description="Helical" evidence="1">
    <location>
        <begin position="68"/>
        <end position="87"/>
    </location>
</feature>
<evidence type="ECO:0000313" key="3">
    <source>
        <dbReference type="Proteomes" id="UP000242917"/>
    </source>
</evidence>
<name>A0A2H4ZX07_9EURY</name>
<keyword evidence="3" id="KW-1185">Reference proteome</keyword>